<keyword evidence="6" id="KW-1133">Transmembrane helix</keyword>
<proteinExistence type="inferred from homology"/>
<dbReference type="Pfam" id="PF13462">
    <property type="entry name" value="Thioredoxin_4"/>
    <property type="match status" value="1"/>
</dbReference>
<accession>A0A1M6W7S3</accession>
<dbReference type="InterPro" id="IPR036249">
    <property type="entry name" value="Thioredoxin-like_sf"/>
</dbReference>
<dbReference type="AlphaFoldDB" id="A0A1M6W7S3"/>
<sequence length="246" mass="25848">MSGASRSEKKRKQAEREARLAAAGIQVPKRNPMPMIAAGVVLALVVLAAGGWYWYTNRTVTPNYTATAAGAVVTAGTGPVVIDVYEDYLCPGCLALEKRDGNKITEALNDGRLTVRYHPLGLLDDRSRPAGYSTRAADAAICAAQAGIFPAYHQKLFGEQPAEGSAGLTDDQLVAFGTELGAGPDFAACVRGGTHDAEIKKATDAAEADPGLKNEAGMFGTPTVAVDGKRIDINRSSWLDDLLAGR</sequence>
<dbReference type="Proteomes" id="UP000184363">
    <property type="component" value="Unassembled WGS sequence"/>
</dbReference>
<evidence type="ECO:0000256" key="6">
    <source>
        <dbReference type="SAM" id="Phobius"/>
    </source>
</evidence>
<dbReference type="SUPFAM" id="SSF52833">
    <property type="entry name" value="Thioredoxin-like"/>
    <property type="match status" value="1"/>
</dbReference>
<keyword evidence="5" id="KW-0676">Redox-active center</keyword>
<keyword evidence="9" id="KW-1185">Reference proteome</keyword>
<name>A0A1M6W7S3_PSETH</name>
<keyword evidence="4" id="KW-1015">Disulfide bond</keyword>
<organism evidence="8 9">
    <name type="scientific">Pseudonocardia thermophila</name>
    <dbReference type="NCBI Taxonomy" id="1848"/>
    <lineage>
        <taxon>Bacteria</taxon>
        <taxon>Bacillati</taxon>
        <taxon>Actinomycetota</taxon>
        <taxon>Actinomycetes</taxon>
        <taxon>Pseudonocardiales</taxon>
        <taxon>Pseudonocardiaceae</taxon>
        <taxon>Pseudonocardia</taxon>
    </lineage>
</organism>
<dbReference type="EMBL" id="FRAP01000014">
    <property type="protein sequence ID" value="SHK89536.1"/>
    <property type="molecule type" value="Genomic_DNA"/>
</dbReference>
<evidence type="ECO:0000256" key="1">
    <source>
        <dbReference type="ARBA" id="ARBA00005791"/>
    </source>
</evidence>
<dbReference type="PANTHER" id="PTHR13887">
    <property type="entry name" value="GLUTATHIONE S-TRANSFERASE KAPPA"/>
    <property type="match status" value="1"/>
</dbReference>
<evidence type="ECO:0000256" key="2">
    <source>
        <dbReference type="ARBA" id="ARBA00022729"/>
    </source>
</evidence>
<evidence type="ECO:0000313" key="9">
    <source>
        <dbReference type="Proteomes" id="UP000184363"/>
    </source>
</evidence>
<dbReference type="OrthoDB" id="117402at2"/>
<feature type="transmembrane region" description="Helical" evidence="6">
    <location>
        <begin position="35"/>
        <end position="55"/>
    </location>
</feature>
<dbReference type="Gene3D" id="3.40.30.10">
    <property type="entry name" value="Glutaredoxin"/>
    <property type="match status" value="1"/>
</dbReference>
<keyword evidence="6" id="KW-0812">Transmembrane</keyword>
<evidence type="ECO:0000256" key="4">
    <source>
        <dbReference type="ARBA" id="ARBA00023157"/>
    </source>
</evidence>
<dbReference type="STRING" id="1848.SAMN05443637_1142"/>
<evidence type="ECO:0000313" key="8">
    <source>
        <dbReference type="EMBL" id="SHK89536.1"/>
    </source>
</evidence>
<dbReference type="RefSeq" id="WP_073458293.1">
    <property type="nucleotide sequence ID" value="NZ_CALGVN010000014.1"/>
</dbReference>
<comment type="similarity">
    <text evidence="1">Belongs to the thioredoxin family. DsbA subfamily.</text>
</comment>
<keyword evidence="2" id="KW-0732">Signal</keyword>
<evidence type="ECO:0000259" key="7">
    <source>
        <dbReference type="Pfam" id="PF13462"/>
    </source>
</evidence>
<dbReference type="PANTHER" id="PTHR13887:SF14">
    <property type="entry name" value="DISULFIDE BOND FORMATION PROTEIN D"/>
    <property type="match status" value="1"/>
</dbReference>
<keyword evidence="3" id="KW-0560">Oxidoreductase</keyword>
<feature type="domain" description="Thioredoxin-like fold" evidence="7">
    <location>
        <begin position="79"/>
        <end position="235"/>
    </location>
</feature>
<evidence type="ECO:0000256" key="5">
    <source>
        <dbReference type="ARBA" id="ARBA00023284"/>
    </source>
</evidence>
<evidence type="ECO:0000256" key="3">
    <source>
        <dbReference type="ARBA" id="ARBA00023002"/>
    </source>
</evidence>
<dbReference type="InterPro" id="IPR012336">
    <property type="entry name" value="Thioredoxin-like_fold"/>
</dbReference>
<gene>
    <name evidence="8" type="ORF">SAMN05443637_1142</name>
</gene>
<keyword evidence="6" id="KW-0472">Membrane</keyword>
<dbReference type="GO" id="GO:0016491">
    <property type="term" value="F:oxidoreductase activity"/>
    <property type="evidence" value="ECO:0007669"/>
    <property type="project" value="UniProtKB-KW"/>
</dbReference>
<reference evidence="8 9" key="1">
    <citation type="submission" date="2016-11" db="EMBL/GenBank/DDBJ databases">
        <authorList>
            <person name="Jaros S."/>
            <person name="Januszkiewicz K."/>
            <person name="Wedrychowicz H."/>
        </authorList>
    </citation>
    <scope>NUCLEOTIDE SEQUENCE [LARGE SCALE GENOMIC DNA]</scope>
    <source>
        <strain evidence="8 9">DSM 43832</strain>
    </source>
</reference>
<protein>
    <submittedName>
        <fullName evidence="8">Thioredoxin</fullName>
    </submittedName>
</protein>